<evidence type="ECO:0000313" key="1">
    <source>
        <dbReference type="EMBL" id="ASO18717.1"/>
    </source>
</evidence>
<dbReference type="EMBL" id="CP022521">
    <property type="protein sequence ID" value="ASO18717.1"/>
    <property type="molecule type" value="Genomic_DNA"/>
</dbReference>
<dbReference type="AlphaFoldDB" id="A0A221VYW9"/>
<name>A0A221VYW9_9PSEU</name>
<reference evidence="1 2" key="1">
    <citation type="submission" date="2017-07" db="EMBL/GenBank/DDBJ databases">
        <title>Complete genome sequence of Actinoalloteichus hoggarensis DSM 45943, type strain of Actinoalloteichus hoggarensis.</title>
        <authorList>
            <person name="Ruckert C."/>
            <person name="Nouioui I."/>
            <person name="Willmese J."/>
            <person name="van Wezel G."/>
            <person name="Klenk H.-P."/>
            <person name="Kalinowski J."/>
            <person name="Zotchev S.B."/>
        </authorList>
    </citation>
    <scope>NUCLEOTIDE SEQUENCE [LARGE SCALE GENOMIC DNA]</scope>
    <source>
        <strain evidence="1 2">DSM 45943</strain>
    </source>
</reference>
<dbReference type="Proteomes" id="UP000204221">
    <property type="component" value="Chromosome"/>
</dbReference>
<organism evidence="1 2">
    <name type="scientific">Actinoalloteichus hoggarensis</name>
    <dbReference type="NCBI Taxonomy" id="1470176"/>
    <lineage>
        <taxon>Bacteria</taxon>
        <taxon>Bacillati</taxon>
        <taxon>Actinomycetota</taxon>
        <taxon>Actinomycetes</taxon>
        <taxon>Pseudonocardiales</taxon>
        <taxon>Pseudonocardiaceae</taxon>
        <taxon>Actinoalloteichus</taxon>
    </lineage>
</organism>
<evidence type="ECO:0000313" key="2">
    <source>
        <dbReference type="Proteomes" id="UP000204221"/>
    </source>
</evidence>
<gene>
    <name evidence="1" type="ORF">AHOG_05320</name>
</gene>
<proteinExistence type="predicted"/>
<protein>
    <submittedName>
        <fullName evidence="1">Uncharacterized protein</fullName>
    </submittedName>
</protein>
<accession>A0A221VYW9</accession>
<dbReference type="RefSeq" id="WP_093940356.1">
    <property type="nucleotide sequence ID" value="NZ_CP022521.1"/>
</dbReference>
<keyword evidence="2" id="KW-1185">Reference proteome</keyword>
<dbReference type="KEGG" id="ahg:AHOG_05320"/>
<sequence length="115" mass="12359">MNVASTTSSTGPGVLLDEDDLVLPEELREEVLPRRGGVTGRPITVAEDAVEIIERHEREIRDVMEKMRGDEALSDAGRVFLLGRKTPLGAAVVATVDAQETHHDRGNSTCSPPSG</sequence>